<dbReference type="OrthoDB" id="9803916at2"/>
<reference evidence="7 8" key="2">
    <citation type="journal article" date="2016" name="Int. J. Syst. Evol. Microbiol.">
        <title>Paenibacillus bovis sp. nov., isolated from raw yak (Bos grunniens) milk.</title>
        <authorList>
            <person name="Gao C."/>
            <person name="Han J."/>
            <person name="Liu Z."/>
            <person name="Xu X."/>
            <person name="Hang F."/>
            <person name="Wu Z."/>
        </authorList>
    </citation>
    <scope>NUCLEOTIDE SEQUENCE [LARGE SCALE GENOMIC DNA]</scope>
    <source>
        <strain evidence="7 8">BD3526</strain>
    </source>
</reference>
<evidence type="ECO:0000313" key="7">
    <source>
        <dbReference type="EMBL" id="ANF96212.1"/>
    </source>
</evidence>
<feature type="domain" description="Beta-Casp" evidence="6">
    <location>
        <begin position="250"/>
        <end position="366"/>
    </location>
</feature>
<keyword evidence="8" id="KW-1185">Reference proteome</keyword>
<evidence type="ECO:0000256" key="1">
    <source>
        <dbReference type="ARBA" id="ARBA00022801"/>
    </source>
</evidence>
<sequence>MELTILGGAGEHGRSSYLLTAEQQHILLDYGVKKEDGGVYPLMDHMQEWIGGLQAVFLSHAHEDHCIALPVLYRNGYQGEVWTTRATVQQLPVYFEAWKRYTDKKAAARPYEDHDVQSIRYRYLEDVVPAGQWGMLLPELEVCWGRSGHLPGSIWIALSWKGKRVFFSGDYTSESQLLDADRPLHQTRHLYDAPALRGILPDLDLAIMDAAYGADPEPQLDKLAQLKQYIDAALQRGGSALLPVPLYGRGQELILWAIEQYPGVPVRVESALLTGMELFADYSGWLHRDALTRMERALHYPYLYRINSDEPAAQLYERYGQGIVFLTDGMMQSSIARQHYEQLAGKGQHAIILTGHLAAGSLGRRLLEQYRIEPQGCAIHHVRYKVHQGLPDVRQMLSDLNDPPTLLVHAPKSRTDRLAQRLQQEGFRHIHSLIPSAKLSI</sequence>
<dbReference type="GO" id="GO:0016787">
    <property type="term" value="F:hydrolase activity"/>
    <property type="evidence" value="ECO:0007669"/>
    <property type="project" value="UniProtKB-KW"/>
</dbReference>
<comment type="catalytic activity">
    <reaction evidence="2">
        <text>3',5'-cyclic CMP + H2O = CMP + H(+)</text>
        <dbReference type="Rhea" id="RHEA:72675"/>
        <dbReference type="ChEBI" id="CHEBI:15377"/>
        <dbReference type="ChEBI" id="CHEBI:15378"/>
        <dbReference type="ChEBI" id="CHEBI:58003"/>
        <dbReference type="ChEBI" id="CHEBI:60377"/>
    </reaction>
    <physiologicalReaction direction="left-to-right" evidence="2">
        <dbReference type="Rhea" id="RHEA:72676"/>
    </physiologicalReaction>
</comment>
<evidence type="ECO:0000256" key="4">
    <source>
        <dbReference type="ARBA" id="ARBA00048505"/>
    </source>
</evidence>
<name>A0A172ZFR8_9BACL</name>
<dbReference type="SMART" id="SM00849">
    <property type="entry name" value="Lactamase_B"/>
    <property type="match status" value="1"/>
</dbReference>
<dbReference type="SUPFAM" id="SSF56281">
    <property type="entry name" value="Metallo-hydrolase/oxidoreductase"/>
    <property type="match status" value="1"/>
</dbReference>
<evidence type="ECO:0000256" key="3">
    <source>
        <dbReference type="ARBA" id="ARBA00034301"/>
    </source>
</evidence>
<dbReference type="RefSeq" id="WP_060533864.1">
    <property type="nucleotide sequence ID" value="NZ_CP013023.1"/>
</dbReference>
<dbReference type="Pfam" id="PF10996">
    <property type="entry name" value="Beta-Casp"/>
    <property type="match status" value="1"/>
</dbReference>
<dbReference type="Proteomes" id="UP000078148">
    <property type="component" value="Chromosome"/>
</dbReference>
<dbReference type="InterPro" id="IPR001279">
    <property type="entry name" value="Metallo-B-lactamas"/>
</dbReference>
<protein>
    <recommendedName>
        <fullName evidence="9">MBL fold metallo-hydrolase</fullName>
    </recommendedName>
</protein>
<dbReference type="STRING" id="1616788.AR543_09505"/>
<keyword evidence="1" id="KW-0378">Hydrolase</keyword>
<comment type="function">
    <text evidence="3">Counteracts the endogenous Pycsar antiviral defense system. Phosphodiesterase that enables metal-dependent hydrolysis of host cyclic nucleotide Pycsar defense signals such as cCMP and cUMP.</text>
</comment>
<evidence type="ECO:0000256" key="2">
    <source>
        <dbReference type="ARBA" id="ARBA00034221"/>
    </source>
</evidence>
<dbReference type="Gene3D" id="3.60.15.10">
    <property type="entry name" value="Ribonuclease Z/Hydroxyacylglutathione hydrolase-like"/>
    <property type="match status" value="1"/>
</dbReference>
<evidence type="ECO:0000313" key="8">
    <source>
        <dbReference type="Proteomes" id="UP000078148"/>
    </source>
</evidence>
<dbReference type="InterPro" id="IPR050698">
    <property type="entry name" value="MBL"/>
</dbReference>
<dbReference type="AlphaFoldDB" id="A0A172ZFR8"/>
<accession>A0A172ZFR8</accession>
<dbReference type="SMART" id="SM01027">
    <property type="entry name" value="Beta-Casp"/>
    <property type="match status" value="1"/>
</dbReference>
<proteinExistence type="predicted"/>
<dbReference type="KEGG" id="pbv:AR543_09505"/>
<dbReference type="PANTHER" id="PTHR11203:SF37">
    <property type="entry name" value="INTEGRATOR COMPLEX SUBUNIT 11"/>
    <property type="match status" value="1"/>
</dbReference>
<evidence type="ECO:0000259" key="6">
    <source>
        <dbReference type="SMART" id="SM01027"/>
    </source>
</evidence>
<dbReference type="InterPro" id="IPR022712">
    <property type="entry name" value="Beta_Casp"/>
</dbReference>
<evidence type="ECO:0008006" key="9">
    <source>
        <dbReference type="Google" id="ProtNLM"/>
    </source>
</evidence>
<organism evidence="7 8">
    <name type="scientific">Paenibacillus bovis</name>
    <dbReference type="NCBI Taxonomy" id="1616788"/>
    <lineage>
        <taxon>Bacteria</taxon>
        <taxon>Bacillati</taxon>
        <taxon>Bacillota</taxon>
        <taxon>Bacilli</taxon>
        <taxon>Bacillales</taxon>
        <taxon>Paenibacillaceae</taxon>
        <taxon>Paenibacillus</taxon>
    </lineage>
</organism>
<reference evidence="8" key="1">
    <citation type="submission" date="2015-10" db="EMBL/GenBank/DDBJ databases">
        <title>Genome of Paenibacillus bovis sp. nov.</title>
        <authorList>
            <person name="Wu Z."/>
            <person name="Gao C."/>
            <person name="Liu Z."/>
            <person name="Zheng H."/>
        </authorList>
    </citation>
    <scope>NUCLEOTIDE SEQUENCE [LARGE SCALE GENOMIC DNA]</scope>
    <source>
        <strain evidence="8">BD3526</strain>
    </source>
</reference>
<evidence type="ECO:0000259" key="5">
    <source>
        <dbReference type="SMART" id="SM00849"/>
    </source>
</evidence>
<dbReference type="Pfam" id="PF07521">
    <property type="entry name" value="RMMBL"/>
    <property type="match status" value="1"/>
</dbReference>
<dbReference type="PANTHER" id="PTHR11203">
    <property type="entry name" value="CLEAVAGE AND POLYADENYLATION SPECIFICITY FACTOR FAMILY MEMBER"/>
    <property type="match status" value="1"/>
</dbReference>
<dbReference type="InterPro" id="IPR011108">
    <property type="entry name" value="RMMBL"/>
</dbReference>
<dbReference type="Gene3D" id="3.40.50.10890">
    <property type="match status" value="1"/>
</dbReference>
<dbReference type="GO" id="GO:0004521">
    <property type="term" value="F:RNA endonuclease activity"/>
    <property type="evidence" value="ECO:0007669"/>
    <property type="project" value="TreeGrafter"/>
</dbReference>
<dbReference type="InterPro" id="IPR036866">
    <property type="entry name" value="RibonucZ/Hydroxyglut_hydro"/>
</dbReference>
<gene>
    <name evidence="7" type="ORF">AR543_09505</name>
</gene>
<feature type="domain" description="Metallo-beta-lactamase" evidence="5">
    <location>
        <begin position="13"/>
        <end position="215"/>
    </location>
</feature>
<dbReference type="Pfam" id="PF00753">
    <property type="entry name" value="Lactamase_B"/>
    <property type="match status" value="1"/>
</dbReference>
<dbReference type="EMBL" id="CP013023">
    <property type="protein sequence ID" value="ANF96212.1"/>
    <property type="molecule type" value="Genomic_DNA"/>
</dbReference>
<comment type="catalytic activity">
    <reaction evidence="4">
        <text>3',5'-cyclic UMP + H2O = UMP + H(+)</text>
        <dbReference type="Rhea" id="RHEA:70575"/>
        <dbReference type="ChEBI" id="CHEBI:15377"/>
        <dbReference type="ChEBI" id="CHEBI:15378"/>
        <dbReference type="ChEBI" id="CHEBI:57865"/>
        <dbReference type="ChEBI" id="CHEBI:184387"/>
    </reaction>
    <physiologicalReaction direction="left-to-right" evidence="4">
        <dbReference type="Rhea" id="RHEA:70576"/>
    </physiologicalReaction>
</comment>